<feature type="region of interest" description="Disordered" evidence="2">
    <location>
        <begin position="127"/>
        <end position="170"/>
    </location>
</feature>
<dbReference type="SMART" id="SM01407">
    <property type="entry name" value="NAC"/>
    <property type="match status" value="1"/>
</dbReference>
<evidence type="ECO:0000313" key="5">
    <source>
        <dbReference type="Proteomes" id="UP000019763"/>
    </source>
</evidence>
<comment type="caution">
    <text evidence="4">The sequence shown here is derived from an EMBL/GenBank/DDBJ whole genome shotgun (WGS) entry which is preliminary data.</text>
</comment>
<keyword evidence="1" id="KW-0805">Transcription regulation</keyword>
<dbReference type="EMBL" id="AFNH02000982">
    <property type="protein sequence ID" value="EZG47359.1"/>
    <property type="molecule type" value="Genomic_DNA"/>
</dbReference>
<feature type="compositionally biased region" description="Basic and acidic residues" evidence="2">
    <location>
        <begin position="152"/>
        <end position="170"/>
    </location>
</feature>
<name>A0A023B1F1_GRENI</name>
<dbReference type="Pfam" id="PF01849">
    <property type="entry name" value="NAC"/>
    <property type="match status" value="1"/>
</dbReference>
<dbReference type="AlphaFoldDB" id="A0A023B1F1"/>
<dbReference type="OrthoDB" id="8033832at2759"/>
<gene>
    <name evidence="4" type="ORF">GNI_131600</name>
</gene>
<dbReference type="Proteomes" id="UP000019763">
    <property type="component" value="Unassembled WGS sequence"/>
</dbReference>
<dbReference type="VEuPathDB" id="CryptoDB:GNI_131600"/>
<keyword evidence="1" id="KW-0804">Transcription</keyword>
<feature type="compositionally biased region" description="Acidic residues" evidence="2">
    <location>
        <begin position="135"/>
        <end position="151"/>
    </location>
</feature>
<reference evidence="4" key="1">
    <citation type="submission" date="2013-12" db="EMBL/GenBank/DDBJ databases">
        <authorList>
            <person name="Omoto C.K."/>
            <person name="Sibley D."/>
            <person name="Venepally P."/>
            <person name="Hadjithomas M."/>
            <person name="Karamycheva S."/>
            <person name="Brunk B."/>
            <person name="Roos D."/>
            <person name="Caler E."/>
            <person name="Lorenzi H."/>
        </authorList>
    </citation>
    <scope>NUCLEOTIDE SEQUENCE</scope>
</reference>
<dbReference type="InterPro" id="IPR002715">
    <property type="entry name" value="Nas_poly-pep-assoc_cplx_dom"/>
</dbReference>
<dbReference type="PROSITE" id="PS51151">
    <property type="entry name" value="NAC_AB"/>
    <property type="match status" value="1"/>
</dbReference>
<dbReference type="InterPro" id="IPR038187">
    <property type="entry name" value="NAC_A/B_dom_sf"/>
</dbReference>
<comment type="subunit">
    <text evidence="1">Part of the nascent polypeptide-associated complex (NAC).</text>
</comment>
<dbReference type="GeneID" id="22914604"/>
<keyword evidence="5" id="KW-1185">Reference proteome</keyword>
<proteinExistence type="inferred from homology"/>
<protein>
    <recommendedName>
        <fullName evidence="1">Nascent polypeptide-associated complex subunit beta</fullName>
    </recommendedName>
</protein>
<evidence type="ECO:0000259" key="3">
    <source>
        <dbReference type="PROSITE" id="PS51151"/>
    </source>
</evidence>
<accession>A0A023B1F1</accession>
<evidence type="ECO:0000256" key="2">
    <source>
        <dbReference type="SAM" id="MobiDB-lite"/>
    </source>
</evidence>
<dbReference type="Gene3D" id="2.20.70.30">
    <property type="entry name" value="Nascent polypeptide-associated complex domain"/>
    <property type="match status" value="1"/>
</dbReference>
<feature type="domain" description="NAC-A/B" evidence="3">
    <location>
        <begin position="46"/>
        <end position="111"/>
    </location>
</feature>
<organism evidence="4 5">
    <name type="scientific">Gregarina niphandrodes</name>
    <name type="common">Septate eugregarine</name>
    <dbReference type="NCBI Taxonomy" id="110365"/>
    <lineage>
        <taxon>Eukaryota</taxon>
        <taxon>Sar</taxon>
        <taxon>Alveolata</taxon>
        <taxon>Apicomplexa</taxon>
        <taxon>Conoidasida</taxon>
        <taxon>Gregarinasina</taxon>
        <taxon>Eugregarinorida</taxon>
        <taxon>Gregarinidae</taxon>
        <taxon>Gregarina</taxon>
    </lineage>
</organism>
<dbReference type="RefSeq" id="XP_011132182.1">
    <property type="nucleotide sequence ID" value="XM_011133880.1"/>
</dbReference>
<evidence type="ECO:0000256" key="1">
    <source>
        <dbReference type="RuleBase" id="RU361272"/>
    </source>
</evidence>
<comment type="similarity">
    <text evidence="1">Belongs to the NAC-beta family.</text>
</comment>
<evidence type="ECO:0000313" key="4">
    <source>
        <dbReference type="EMBL" id="EZG47359.1"/>
    </source>
</evidence>
<sequence>MSTPTPASMEEARERMRAKLGGVRRHAGVPRKFAYSAAAEPAVRGVDNVDKVRTAVARFGGQTIAPSGEVVFHRADGQVLHFAHPKVTIATASNCTFVSGNHALKNGDEFNTDKQMLEIIRNLTMKRAHEQPPAADDDEVPELIPEDFEAEADAKDGVESKKETDVDQVD</sequence>